<accession>M3END3</accession>
<sequence>MGVGGHEKLPDEKTIWVYRERLIREGLDRILFSKLNYWIRKSGFELKEGAIVDATIVSVPIQRNTQEENETIKQDQIPKIWKEDGRKLCQKDTDARWTKKHGKSYHGRPDSQTHQRLYYDERVKLNALFPIITLPTSTWIRR</sequence>
<dbReference type="AlphaFoldDB" id="M3END3"/>
<protein>
    <recommendedName>
        <fullName evidence="3">Transposase, IS4-like family protein</fullName>
    </recommendedName>
</protein>
<reference evidence="1 2" key="1">
    <citation type="submission" date="2013-01" db="EMBL/GenBank/DDBJ databases">
        <authorList>
            <person name="Harkins D.M."/>
            <person name="Durkin A.S."/>
            <person name="Brinkac L.M."/>
            <person name="Haft D.H."/>
            <person name="Selengut J.D."/>
            <person name="Sanka R."/>
            <person name="DePew J."/>
            <person name="Purushe J."/>
            <person name="Tulsiani S.M."/>
            <person name="Graham G.C."/>
            <person name="Burns M.-A."/>
            <person name="Dohnt M.F."/>
            <person name="Smythe L.D."/>
            <person name="McKay D.B."/>
            <person name="Craig S.B."/>
            <person name="Vinetz J.M."/>
            <person name="Sutton G.G."/>
            <person name="Nierman W.C."/>
            <person name="Fouts D.E."/>
        </authorList>
    </citation>
    <scope>NUCLEOTIDE SEQUENCE [LARGE SCALE GENOMIC DNA]</scope>
    <source>
        <strain evidence="1 2">LT2116</strain>
    </source>
</reference>
<name>M3END3_9LEPT</name>
<dbReference type="PANTHER" id="PTHR35604">
    <property type="entry name" value="TRANSPOSASE INSH FOR INSERTION SEQUENCE ELEMENT IS5A-RELATED"/>
    <property type="match status" value="1"/>
</dbReference>
<gene>
    <name evidence="1" type="ORF">LEP1GSC188_0629</name>
</gene>
<evidence type="ECO:0000313" key="1">
    <source>
        <dbReference type="EMBL" id="EMF82543.1"/>
    </source>
</evidence>
<evidence type="ECO:0000313" key="2">
    <source>
        <dbReference type="Proteomes" id="UP000011770"/>
    </source>
</evidence>
<comment type="caution">
    <text evidence="1">The sequence shown here is derived from an EMBL/GenBank/DDBJ whole genome shotgun (WGS) entry which is preliminary data.</text>
</comment>
<evidence type="ECO:0008006" key="3">
    <source>
        <dbReference type="Google" id="ProtNLM"/>
    </source>
</evidence>
<dbReference type="Proteomes" id="UP000011770">
    <property type="component" value="Unassembled WGS sequence"/>
</dbReference>
<organism evidence="1 2">
    <name type="scientific">Leptospira weilii serovar Topaz str. LT2116</name>
    <dbReference type="NCBI Taxonomy" id="1088540"/>
    <lineage>
        <taxon>Bacteria</taxon>
        <taxon>Pseudomonadati</taxon>
        <taxon>Spirochaetota</taxon>
        <taxon>Spirochaetia</taxon>
        <taxon>Leptospirales</taxon>
        <taxon>Leptospiraceae</taxon>
        <taxon>Leptospira</taxon>
    </lineage>
</organism>
<proteinExistence type="predicted"/>
<dbReference type="PANTHER" id="PTHR35604:SF2">
    <property type="entry name" value="TRANSPOSASE INSH FOR INSERTION SEQUENCE ELEMENT IS5A-RELATED"/>
    <property type="match status" value="1"/>
</dbReference>
<dbReference type="EMBL" id="AHOR02000021">
    <property type="protein sequence ID" value="EMF82543.1"/>
    <property type="molecule type" value="Genomic_DNA"/>
</dbReference>